<keyword evidence="2" id="KW-0732">Signal</keyword>
<feature type="signal peptide" evidence="2">
    <location>
        <begin position="1"/>
        <end position="22"/>
    </location>
</feature>
<evidence type="ECO:0000256" key="1">
    <source>
        <dbReference type="SAM" id="Phobius"/>
    </source>
</evidence>
<feature type="transmembrane region" description="Helical" evidence="1">
    <location>
        <begin position="649"/>
        <end position="673"/>
    </location>
</feature>
<feature type="domain" description="ZP" evidence="4">
    <location>
        <begin position="301"/>
        <end position="566"/>
    </location>
</feature>
<keyword evidence="6" id="KW-1185">Reference proteome</keyword>
<evidence type="ECO:0000256" key="2">
    <source>
        <dbReference type="SAM" id="SignalP"/>
    </source>
</evidence>
<dbReference type="InterPro" id="IPR052774">
    <property type="entry name" value="Celegans_DevNeuronal_Protein"/>
</dbReference>
<reference evidence="5 6" key="1">
    <citation type="submission" date="2015-07" db="EMBL/GenBank/DDBJ databases">
        <title>The genome of Eufriesea mexicana.</title>
        <authorList>
            <person name="Pan H."/>
            <person name="Kapheim K."/>
        </authorList>
    </citation>
    <scope>NUCLEOTIDE SEQUENCE [LARGE SCALE GENOMIC DNA]</scope>
    <source>
        <strain evidence="5">0111107269</strain>
        <tissue evidence="5">Whole body</tissue>
    </source>
</reference>
<dbReference type="PROSITE" id="PS51034">
    <property type="entry name" value="ZP_2"/>
    <property type="match status" value="1"/>
</dbReference>
<dbReference type="Gene3D" id="3.50.4.10">
    <property type="entry name" value="Hepatocyte Growth Factor"/>
    <property type="match status" value="1"/>
</dbReference>
<dbReference type="SMART" id="SM00241">
    <property type="entry name" value="ZP"/>
    <property type="match status" value="1"/>
</dbReference>
<dbReference type="InterPro" id="IPR003609">
    <property type="entry name" value="Pan_app"/>
</dbReference>
<dbReference type="GO" id="GO:0009653">
    <property type="term" value="P:anatomical structure morphogenesis"/>
    <property type="evidence" value="ECO:0007669"/>
    <property type="project" value="TreeGrafter"/>
</dbReference>
<keyword evidence="1" id="KW-0812">Transmembrane</keyword>
<gene>
    <name evidence="5" type="ORF">WN48_03848</name>
</gene>
<evidence type="ECO:0000313" key="5">
    <source>
        <dbReference type="EMBL" id="OAD51932.1"/>
    </source>
</evidence>
<sequence length="753" mass="82233">MPTIASLFLGIAICGFLAKTEGEQPCSYASWEKIGGVKPDTVESHTVLYSAVNSNGITKPCFERCKRVNCTAFVIDFGRSVCYSVETEDDELVPEANSIFYHRVCAKVPASCARRRLWQVERSPGAVLIDSGAFHLPHPITRNRCYEKCIEAGRSCESAQFRTAKPLSSDETALGRCSLSLHERGTRPRAYRASMYRDEYLWDECRNLSRREYCSYAEFQNASLPYSDVALIDLDENQCERRCDSSVDGFVCRGYTFDNSSGEPVCLLHSEDTSSLGVSSLITVANAIYREREPCLDLKVRCNDSTMTVELKTNDGFYGRIYSSGYADTCGVQGTGGNRTLLTLPVPAADKIRDGKLRCGLNPAFSIDDRNRTRPLVWATIVIQFNPIVQRLGDQAVKVGCSLNEQERPQPKNITVHSSFSFLDPNAGVPPISSTIVNASSQAPSVTMKILDENSKDAIVTHLGQKLTLKIQLNPSDGPYDITAGHLVASSASGDASYLLLNQVGCPTDPTTFPVLSKDPDDGRSLIATFTAFKFPDSQLVRFNVIVRFCLDKCTATNCNGDKLSYGKRKRASESWNVSTAYDTETERTNRDGTPEELPLQLSIIVQNPVASSADRLSSRENGSPDTVLITGDGSSNSVDGLLCIDASLALSLLIFVLIVQIVLIVGCLLVVAQYRRTAIRAEEDRANVLARHLYEVVVVVAVVVLLEVVILAVVESSGLVNLPFTGPSKMNPSTNVLLTGSTSALPPFSSFV</sequence>
<dbReference type="SUPFAM" id="SSF57414">
    <property type="entry name" value="Hairpin loop containing domain-like"/>
    <property type="match status" value="1"/>
</dbReference>
<dbReference type="PROSITE" id="PS50948">
    <property type="entry name" value="PAN"/>
    <property type="match status" value="1"/>
</dbReference>
<dbReference type="PANTHER" id="PTHR47327">
    <property type="entry name" value="FI18240P1-RELATED"/>
    <property type="match status" value="1"/>
</dbReference>
<keyword evidence="1" id="KW-0472">Membrane</keyword>
<dbReference type="SMART" id="SM00473">
    <property type="entry name" value="PAN_AP"/>
    <property type="match status" value="1"/>
</dbReference>
<keyword evidence="1" id="KW-1133">Transmembrane helix</keyword>
<organism evidence="5 6">
    <name type="scientific">Eufriesea mexicana</name>
    <dbReference type="NCBI Taxonomy" id="516756"/>
    <lineage>
        <taxon>Eukaryota</taxon>
        <taxon>Metazoa</taxon>
        <taxon>Ecdysozoa</taxon>
        <taxon>Arthropoda</taxon>
        <taxon>Hexapoda</taxon>
        <taxon>Insecta</taxon>
        <taxon>Pterygota</taxon>
        <taxon>Neoptera</taxon>
        <taxon>Endopterygota</taxon>
        <taxon>Hymenoptera</taxon>
        <taxon>Apocrita</taxon>
        <taxon>Aculeata</taxon>
        <taxon>Apoidea</taxon>
        <taxon>Anthophila</taxon>
        <taxon>Apidae</taxon>
        <taxon>Eufriesea</taxon>
    </lineage>
</organism>
<feature type="transmembrane region" description="Helical" evidence="1">
    <location>
        <begin position="694"/>
        <end position="715"/>
    </location>
</feature>
<evidence type="ECO:0008006" key="7">
    <source>
        <dbReference type="Google" id="ProtNLM"/>
    </source>
</evidence>
<dbReference type="InterPro" id="IPR001507">
    <property type="entry name" value="ZP_dom"/>
</dbReference>
<feature type="chain" id="PRO_5016423199" description="ZP domain-containing protein" evidence="2">
    <location>
        <begin position="23"/>
        <end position="753"/>
    </location>
</feature>
<evidence type="ECO:0000259" key="4">
    <source>
        <dbReference type="PROSITE" id="PS51034"/>
    </source>
</evidence>
<evidence type="ECO:0000259" key="3">
    <source>
        <dbReference type="PROSITE" id="PS50948"/>
    </source>
</evidence>
<dbReference type="PANTHER" id="PTHR47327:SF8">
    <property type="entry name" value="FI17836P1"/>
    <property type="match status" value="1"/>
</dbReference>
<evidence type="ECO:0000313" key="6">
    <source>
        <dbReference type="Proteomes" id="UP000250275"/>
    </source>
</evidence>
<proteinExistence type="predicted"/>
<protein>
    <recommendedName>
        <fullName evidence="7">ZP domain-containing protein</fullName>
    </recommendedName>
</protein>
<dbReference type="OrthoDB" id="6430118at2759"/>
<dbReference type="Proteomes" id="UP000250275">
    <property type="component" value="Unassembled WGS sequence"/>
</dbReference>
<dbReference type="AlphaFoldDB" id="A0A310S483"/>
<dbReference type="EMBL" id="KQ780658">
    <property type="protein sequence ID" value="OAD51932.1"/>
    <property type="molecule type" value="Genomic_DNA"/>
</dbReference>
<name>A0A310S483_9HYME</name>
<accession>A0A310S483</accession>
<feature type="domain" description="Apple" evidence="3">
    <location>
        <begin position="214"/>
        <end position="295"/>
    </location>
</feature>